<evidence type="ECO:0000256" key="2">
    <source>
        <dbReference type="ARBA" id="ARBA00005551"/>
    </source>
</evidence>
<dbReference type="Gene3D" id="3.40.50.720">
    <property type="entry name" value="NAD(P)-binding Rossmann-like Domain"/>
    <property type="match status" value="1"/>
</dbReference>
<feature type="transmembrane region" description="Helical" evidence="7">
    <location>
        <begin position="246"/>
        <end position="264"/>
    </location>
</feature>
<feature type="transmembrane region" description="Helical" evidence="7">
    <location>
        <begin position="6"/>
        <end position="25"/>
    </location>
</feature>
<feature type="transmembrane region" description="Helical" evidence="7">
    <location>
        <begin position="220"/>
        <end position="240"/>
    </location>
</feature>
<dbReference type="RefSeq" id="WP_319831078.1">
    <property type="nucleotide sequence ID" value="NZ_CP138858.1"/>
</dbReference>
<dbReference type="Gene3D" id="1.20.1530.20">
    <property type="match status" value="1"/>
</dbReference>
<keyword evidence="11" id="KW-1185">Reference proteome</keyword>
<proteinExistence type="inferred from homology"/>
<feature type="transmembrane region" description="Helical" evidence="7">
    <location>
        <begin position="271"/>
        <end position="289"/>
    </location>
</feature>
<feature type="domain" description="Cation/H+ exchanger transmembrane" evidence="8">
    <location>
        <begin position="17"/>
        <end position="373"/>
    </location>
</feature>
<dbReference type="PANTHER" id="PTHR42751:SF3">
    <property type="entry name" value="SODIUM_GLUTAMATE SYMPORTER"/>
    <property type="match status" value="1"/>
</dbReference>
<gene>
    <name evidence="10" type="ORF">SH580_11840</name>
</gene>
<keyword evidence="3" id="KW-0813">Transport</keyword>
<protein>
    <submittedName>
        <fullName evidence="10">Cation:proton antiporter</fullName>
    </submittedName>
</protein>
<feature type="transmembrane region" description="Helical" evidence="7">
    <location>
        <begin position="59"/>
        <end position="76"/>
    </location>
</feature>
<dbReference type="InterPro" id="IPR038770">
    <property type="entry name" value="Na+/solute_symporter_sf"/>
</dbReference>
<dbReference type="InterPro" id="IPR003148">
    <property type="entry name" value="RCK_N"/>
</dbReference>
<dbReference type="InterPro" id="IPR036291">
    <property type="entry name" value="NAD(P)-bd_dom_sf"/>
</dbReference>
<evidence type="ECO:0000313" key="10">
    <source>
        <dbReference type="EMBL" id="WPJ94126.1"/>
    </source>
</evidence>
<name>A0ABZ0RFE6_9BACT</name>
<keyword evidence="5 7" id="KW-1133">Transmembrane helix</keyword>
<evidence type="ECO:0000256" key="6">
    <source>
        <dbReference type="ARBA" id="ARBA00023136"/>
    </source>
</evidence>
<feature type="transmembrane region" description="Helical" evidence="7">
    <location>
        <begin position="365"/>
        <end position="388"/>
    </location>
</feature>
<evidence type="ECO:0000256" key="5">
    <source>
        <dbReference type="ARBA" id="ARBA00022989"/>
    </source>
</evidence>
<evidence type="ECO:0000256" key="1">
    <source>
        <dbReference type="ARBA" id="ARBA00004141"/>
    </source>
</evidence>
<feature type="transmembrane region" description="Helical" evidence="7">
    <location>
        <begin position="118"/>
        <end position="137"/>
    </location>
</feature>
<feature type="transmembrane region" description="Helical" evidence="7">
    <location>
        <begin position="149"/>
        <end position="168"/>
    </location>
</feature>
<feature type="transmembrane region" description="Helical" evidence="7">
    <location>
        <begin position="188"/>
        <end position="208"/>
    </location>
</feature>
<comment type="similarity">
    <text evidence="2">Belongs to the monovalent cation:proton antiporter 2 (CPA2) transporter (TC 2.A.37) family.</text>
</comment>
<sequence length="553" mass="59429">MHASELTLLLNLGFIVITAAVFAFLGKLVKMPSIVAYILAGMVLGPGLGIVQLDHSLELISELGIALLLFLVGLELSLQKIKDLGRVALILGGLQVVFTASGGFLISMLMGFELMEAVFLAATVTFSSTVVVIKLLDQKGATGRLFGRIAISLFLAQDIVVIIGLTILSGLGSGESIELLELAKGLGVAFGGMIVLLLVTLLASRYVLPKPFAWASRSPDTVFIWALCWCFLVVLLAHQFHLSVEIGAFLAGIAIAQLPIHEDLHRRLHPLMTFFVAVFLVTLGVKMDLSVLGEIWGYALGLSAFVIFAKPLIVFLILSRIRYSEYTAFQTAIASGQVSEFAFILLGLGAGAGLIEGVVVSLGGLVGILTIAISSYLIIYSEPLYLLVRRLQLLKLFKAKQTPDVEELHSHAGHLIVVGMNSLGRELVKKMLERGETVLAIDTDPRKLEGLPGAITVIGSVEYESVVEEIGLRRARLVISALQIEDANHLLAYRCRSAGVPCAIHAFDVSVIDDLLELDTNYMFMPAVDGVRAQLALFDAINTDTGKGAVDPT</sequence>
<feature type="domain" description="RCK N-terminal" evidence="9">
    <location>
        <begin position="416"/>
        <end position="497"/>
    </location>
</feature>
<comment type="subcellular location">
    <subcellularLocation>
        <location evidence="1">Membrane</location>
        <topology evidence="1">Multi-pass membrane protein</topology>
    </subcellularLocation>
</comment>
<evidence type="ECO:0000259" key="8">
    <source>
        <dbReference type="Pfam" id="PF00999"/>
    </source>
</evidence>
<evidence type="ECO:0000256" key="3">
    <source>
        <dbReference type="ARBA" id="ARBA00022448"/>
    </source>
</evidence>
<evidence type="ECO:0000313" key="11">
    <source>
        <dbReference type="Proteomes" id="UP001324993"/>
    </source>
</evidence>
<dbReference type="InterPro" id="IPR006153">
    <property type="entry name" value="Cation/H_exchanger_TM"/>
</dbReference>
<feature type="transmembrane region" description="Helical" evidence="7">
    <location>
        <begin position="88"/>
        <end position="112"/>
    </location>
</feature>
<evidence type="ECO:0000256" key="4">
    <source>
        <dbReference type="ARBA" id="ARBA00022692"/>
    </source>
</evidence>
<evidence type="ECO:0000256" key="7">
    <source>
        <dbReference type="SAM" id="Phobius"/>
    </source>
</evidence>
<evidence type="ECO:0000259" key="9">
    <source>
        <dbReference type="Pfam" id="PF02254"/>
    </source>
</evidence>
<feature type="transmembrane region" description="Helical" evidence="7">
    <location>
        <begin position="295"/>
        <end position="318"/>
    </location>
</feature>
<keyword evidence="4 7" id="KW-0812">Transmembrane</keyword>
<dbReference type="EMBL" id="CP138858">
    <property type="protein sequence ID" value="WPJ94126.1"/>
    <property type="molecule type" value="Genomic_DNA"/>
</dbReference>
<feature type="transmembrane region" description="Helical" evidence="7">
    <location>
        <begin position="338"/>
        <end position="359"/>
    </location>
</feature>
<dbReference type="Proteomes" id="UP001324993">
    <property type="component" value="Chromosome"/>
</dbReference>
<dbReference type="Pfam" id="PF00999">
    <property type="entry name" value="Na_H_Exchanger"/>
    <property type="match status" value="1"/>
</dbReference>
<dbReference type="SUPFAM" id="SSF51735">
    <property type="entry name" value="NAD(P)-binding Rossmann-fold domains"/>
    <property type="match status" value="1"/>
</dbReference>
<dbReference type="Pfam" id="PF02254">
    <property type="entry name" value="TrkA_N"/>
    <property type="match status" value="1"/>
</dbReference>
<reference evidence="10 11" key="1">
    <citation type="submission" date="2023-11" db="EMBL/GenBank/DDBJ databases">
        <title>Coraliomargarita sp. nov., isolated from marine algae.</title>
        <authorList>
            <person name="Lee J.K."/>
            <person name="Baek J.H."/>
            <person name="Kim J.M."/>
            <person name="Choi D.G."/>
            <person name="Jeon C.O."/>
        </authorList>
    </citation>
    <scope>NUCLEOTIDE SEQUENCE [LARGE SCALE GENOMIC DNA]</scope>
    <source>
        <strain evidence="10 11">J2-16</strain>
    </source>
</reference>
<accession>A0ABZ0RFE6</accession>
<organism evidence="10 11">
    <name type="scientific">Coraliomargarita algicola</name>
    <dbReference type="NCBI Taxonomy" id="3092156"/>
    <lineage>
        <taxon>Bacteria</taxon>
        <taxon>Pseudomonadati</taxon>
        <taxon>Verrucomicrobiota</taxon>
        <taxon>Opitutia</taxon>
        <taxon>Puniceicoccales</taxon>
        <taxon>Coraliomargaritaceae</taxon>
        <taxon>Coraliomargarita</taxon>
    </lineage>
</organism>
<dbReference type="PANTHER" id="PTHR42751">
    <property type="entry name" value="SODIUM/HYDROGEN EXCHANGER FAMILY/TRKA DOMAIN PROTEIN"/>
    <property type="match status" value="1"/>
</dbReference>
<feature type="transmembrane region" description="Helical" evidence="7">
    <location>
        <begin position="34"/>
        <end position="53"/>
    </location>
</feature>
<keyword evidence="6 7" id="KW-0472">Membrane</keyword>